<evidence type="ECO:0000256" key="5">
    <source>
        <dbReference type="ARBA" id="ARBA00023004"/>
    </source>
</evidence>
<dbReference type="EMBL" id="KI911162">
    <property type="protein sequence ID" value="ETR98472.1"/>
    <property type="molecule type" value="Genomic_DNA"/>
</dbReference>
<dbReference type="PANTHER" id="PTHR24305">
    <property type="entry name" value="CYTOCHROME P450"/>
    <property type="match status" value="1"/>
</dbReference>
<dbReference type="InterPro" id="IPR002401">
    <property type="entry name" value="Cyt_P450_E_grp-I"/>
</dbReference>
<dbReference type="Pfam" id="PF00067">
    <property type="entry name" value="p450"/>
    <property type="match status" value="1"/>
</dbReference>
<accession>A0A024S068</accession>
<keyword evidence="5 6" id="KW-0408">Iron</keyword>
<dbReference type="InterPro" id="IPR050121">
    <property type="entry name" value="Cytochrome_P450_monoxygenase"/>
</dbReference>
<dbReference type="AlphaFoldDB" id="A0A024S068"/>
<feature type="binding site" description="axial binding residue" evidence="6">
    <location>
        <position position="441"/>
    </location>
    <ligand>
        <name>heme</name>
        <dbReference type="ChEBI" id="CHEBI:30413"/>
    </ligand>
    <ligandPart>
        <name>Fe</name>
        <dbReference type="ChEBI" id="CHEBI:18248"/>
    </ligandPart>
</feature>
<evidence type="ECO:0000256" key="1">
    <source>
        <dbReference type="ARBA" id="ARBA00001971"/>
    </source>
</evidence>
<evidence type="ECO:0000256" key="4">
    <source>
        <dbReference type="ARBA" id="ARBA00023002"/>
    </source>
</evidence>
<dbReference type="SUPFAM" id="SSF48264">
    <property type="entry name" value="Cytochrome P450"/>
    <property type="match status" value="1"/>
</dbReference>
<keyword evidence="8" id="KW-0812">Transmembrane</keyword>
<dbReference type="GO" id="GO:0044550">
    <property type="term" value="P:secondary metabolite biosynthetic process"/>
    <property type="evidence" value="ECO:0007669"/>
    <property type="project" value="UniProtKB-ARBA"/>
</dbReference>
<dbReference type="InterPro" id="IPR036396">
    <property type="entry name" value="Cyt_P450_sf"/>
</dbReference>
<reference evidence="10" key="1">
    <citation type="journal article" date="2013" name="Ind. Biotechnol.">
        <title>Comparative genomics analysis of Trichoderma reesei strains.</title>
        <authorList>
            <person name="Koike H."/>
            <person name="Aerts A."/>
            <person name="LaButti K."/>
            <person name="Grigoriev I.V."/>
            <person name="Baker S.E."/>
        </authorList>
    </citation>
    <scope>NUCLEOTIDE SEQUENCE [LARGE SCALE GENOMIC DNA]</scope>
    <source>
        <strain evidence="10">ATCC 56765 / BCRC 32924 / NRRL 11460 / Rut C-30</strain>
    </source>
</reference>
<dbReference type="OrthoDB" id="2789670at2759"/>
<dbReference type="Gene3D" id="1.10.630.10">
    <property type="entry name" value="Cytochrome P450"/>
    <property type="match status" value="1"/>
</dbReference>
<evidence type="ECO:0000313" key="10">
    <source>
        <dbReference type="Proteomes" id="UP000024376"/>
    </source>
</evidence>
<feature type="transmembrane region" description="Helical" evidence="8">
    <location>
        <begin position="12"/>
        <end position="33"/>
    </location>
</feature>
<dbReference type="PRINTS" id="PR00463">
    <property type="entry name" value="EP450I"/>
</dbReference>
<evidence type="ECO:0000313" key="9">
    <source>
        <dbReference type="EMBL" id="ETR98472.1"/>
    </source>
</evidence>
<evidence type="ECO:0000256" key="2">
    <source>
        <dbReference type="ARBA" id="ARBA00022617"/>
    </source>
</evidence>
<evidence type="ECO:0000256" key="3">
    <source>
        <dbReference type="ARBA" id="ARBA00022723"/>
    </source>
</evidence>
<dbReference type="CDD" id="cd20615">
    <property type="entry name" value="CYP_GliC-like"/>
    <property type="match status" value="1"/>
</dbReference>
<sequence length="502" mass="56946">MLSSVVNNLSHGQAVAITGLIALLFLLVTGVLLRDAHTKVRIVLLVFSRIKPFPGPSFRFPNGQGTEKFFNGRDAAKRWKARYGSIYSIWSGHKREVVITKPEHVQAFYKDSHNHIKASDNNAGWLFAELLGSCVGVVSQKRWVRVRAPFEHHFTRPAASQRSLLFLGEARAFLQFLRKDKESVINVTDDLKYCPFFLVASIFFGPLTTGQRDEMYTIGPLREELFRHAFSGGVNRYSFARYLPGSALPKLRQFQRLWENFVKMAYNEAQPSSGSAIVSLWEAVEHGGISKEELLQTLDESLFANLDVTAHALSWSVIRISHHIAIQTEIRQEIRDNYRSEQEYEEYLRRDNTLLAACILEASRLHPILPFSNPEAAPADKVVAGCRIPRNTDVIIDAYAINVDNPYWENATEFRPRRHLGQKDQARRYNMWRFGFGPRQCLGKNVADIILRVIIAEMVRCYQMDILGAEGIDGVGLQADSWIGLPDCMARLTPLPVALTSR</sequence>
<comment type="similarity">
    <text evidence="7">Belongs to the cytochrome P450 family.</text>
</comment>
<dbReference type="InterPro" id="IPR001128">
    <property type="entry name" value="Cyt_P450"/>
</dbReference>
<comment type="cofactor">
    <cofactor evidence="1 6">
        <name>heme</name>
        <dbReference type="ChEBI" id="CHEBI:30413"/>
    </cofactor>
</comment>
<keyword evidence="2 6" id="KW-0349">Heme</keyword>
<dbReference type="KEGG" id="trr:M419DRAFT_133450"/>
<gene>
    <name evidence="9" type="ORF">M419DRAFT_133450</name>
</gene>
<dbReference type="PANTHER" id="PTHR24305:SF235">
    <property type="entry name" value="CYTOCHROME P450 MONOOXYGENASE APDB-RELATED"/>
    <property type="match status" value="1"/>
</dbReference>
<dbReference type="GO" id="GO:0016705">
    <property type="term" value="F:oxidoreductase activity, acting on paired donors, with incorporation or reduction of molecular oxygen"/>
    <property type="evidence" value="ECO:0007669"/>
    <property type="project" value="InterPro"/>
</dbReference>
<dbReference type="PROSITE" id="PS00086">
    <property type="entry name" value="CYTOCHROME_P450"/>
    <property type="match status" value="1"/>
</dbReference>
<dbReference type="GO" id="GO:0005506">
    <property type="term" value="F:iron ion binding"/>
    <property type="evidence" value="ECO:0007669"/>
    <property type="project" value="InterPro"/>
</dbReference>
<keyword evidence="4 7" id="KW-0560">Oxidoreductase</keyword>
<keyword evidence="8" id="KW-1133">Transmembrane helix</keyword>
<evidence type="ECO:0000256" key="7">
    <source>
        <dbReference type="RuleBase" id="RU000461"/>
    </source>
</evidence>
<dbReference type="PRINTS" id="PR00385">
    <property type="entry name" value="P450"/>
</dbReference>
<keyword evidence="3 6" id="KW-0479">Metal-binding</keyword>
<dbReference type="InterPro" id="IPR017972">
    <property type="entry name" value="Cyt_P450_CS"/>
</dbReference>
<evidence type="ECO:0000256" key="6">
    <source>
        <dbReference type="PIRSR" id="PIRSR602401-1"/>
    </source>
</evidence>
<proteinExistence type="inferred from homology"/>
<dbReference type="GO" id="GO:0004497">
    <property type="term" value="F:monooxygenase activity"/>
    <property type="evidence" value="ECO:0007669"/>
    <property type="project" value="UniProtKB-KW"/>
</dbReference>
<keyword evidence="7" id="KW-0503">Monooxygenase</keyword>
<keyword evidence="8" id="KW-0472">Membrane</keyword>
<name>A0A024S068_HYPJR</name>
<evidence type="ECO:0000256" key="8">
    <source>
        <dbReference type="SAM" id="Phobius"/>
    </source>
</evidence>
<organism evidence="9 10">
    <name type="scientific">Hypocrea jecorina (strain ATCC 56765 / BCRC 32924 / NRRL 11460 / Rut C-30)</name>
    <name type="common">Trichoderma reesei</name>
    <dbReference type="NCBI Taxonomy" id="1344414"/>
    <lineage>
        <taxon>Eukaryota</taxon>
        <taxon>Fungi</taxon>
        <taxon>Dikarya</taxon>
        <taxon>Ascomycota</taxon>
        <taxon>Pezizomycotina</taxon>
        <taxon>Sordariomycetes</taxon>
        <taxon>Hypocreomycetidae</taxon>
        <taxon>Hypocreales</taxon>
        <taxon>Hypocreaceae</taxon>
        <taxon>Trichoderma</taxon>
    </lineage>
</organism>
<dbReference type="HOGENOM" id="CLU_042557_2_0_1"/>
<dbReference type="GO" id="GO:0020037">
    <property type="term" value="F:heme binding"/>
    <property type="evidence" value="ECO:0007669"/>
    <property type="project" value="InterPro"/>
</dbReference>
<protein>
    <submittedName>
        <fullName evidence="9">Putative cytochrome P450 oxidoreductase</fullName>
    </submittedName>
</protein>
<dbReference type="Proteomes" id="UP000024376">
    <property type="component" value="Unassembled WGS sequence"/>
</dbReference>